<name>A0A251MQY5_PRUPE</name>
<dbReference type="Gramene" id="ONH89705">
    <property type="protein sequence ID" value="ONH89705"/>
    <property type="gene ID" value="PRUPE_8G010800"/>
</dbReference>
<feature type="compositionally biased region" description="Low complexity" evidence="1">
    <location>
        <begin position="1"/>
        <end position="14"/>
    </location>
</feature>
<accession>A0A251MQY5</accession>
<reference evidence="2 3" key="1">
    <citation type="journal article" date="2013" name="Nat. Genet.">
        <title>The high-quality draft genome of peach (Prunus persica) identifies unique patterns of genetic diversity, domestication and genome evolution.</title>
        <authorList>
            <consortium name="International Peach Genome Initiative"/>
            <person name="Verde I."/>
            <person name="Abbott A.G."/>
            <person name="Scalabrin S."/>
            <person name="Jung S."/>
            <person name="Shu S."/>
            <person name="Marroni F."/>
            <person name="Zhebentyayeva T."/>
            <person name="Dettori M.T."/>
            <person name="Grimwood J."/>
            <person name="Cattonaro F."/>
            <person name="Zuccolo A."/>
            <person name="Rossini L."/>
            <person name="Jenkins J."/>
            <person name="Vendramin E."/>
            <person name="Meisel L.A."/>
            <person name="Decroocq V."/>
            <person name="Sosinski B."/>
            <person name="Prochnik S."/>
            <person name="Mitros T."/>
            <person name="Policriti A."/>
            <person name="Cipriani G."/>
            <person name="Dondini L."/>
            <person name="Ficklin S."/>
            <person name="Goodstein D.M."/>
            <person name="Xuan P."/>
            <person name="Del Fabbro C."/>
            <person name="Aramini V."/>
            <person name="Copetti D."/>
            <person name="Gonzalez S."/>
            <person name="Horner D.S."/>
            <person name="Falchi R."/>
            <person name="Lucas S."/>
            <person name="Mica E."/>
            <person name="Maldonado J."/>
            <person name="Lazzari B."/>
            <person name="Bielenberg D."/>
            <person name="Pirona R."/>
            <person name="Miculan M."/>
            <person name="Barakat A."/>
            <person name="Testolin R."/>
            <person name="Stella A."/>
            <person name="Tartarini S."/>
            <person name="Tonutti P."/>
            <person name="Arus P."/>
            <person name="Orellana A."/>
            <person name="Wells C."/>
            <person name="Main D."/>
            <person name="Vizzotto G."/>
            <person name="Silva H."/>
            <person name="Salamini F."/>
            <person name="Schmutz J."/>
            <person name="Morgante M."/>
            <person name="Rokhsar D.S."/>
        </authorList>
    </citation>
    <scope>NUCLEOTIDE SEQUENCE [LARGE SCALE GENOMIC DNA]</scope>
    <source>
        <strain evidence="3">cv. Nemared</strain>
    </source>
</reference>
<proteinExistence type="predicted"/>
<evidence type="ECO:0000256" key="1">
    <source>
        <dbReference type="SAM" id="MobiDB-lite"/>
    </source>
</evidence>
<evidence type="ECO:0000313" key="2">
    <source>
        <dbReference type="EMBL" id="ONH89705.1"/>
    </source>
</evidence>
<protein>
    <submittedName>
        <fullName evidence="2">Uncharacterized protein</fullName>
    </submittedName>
</protein>
<gene>
    <name evidence="2" type="ORF">PRUPE_8G010800</name>
</gene>
<dbReference type="AlphaFoldDB" id="A0A251MQY5"/>
<dbReference type="Proteomes" id="UP000006882">
    <property type="component" value="Chromosome G8"/>
</dbReference>
<sequence length="174" mass="19999">MKNPQSSPPSTQTSNYIKREEKKYPHTPLLMNPEAQLNRHPNPLPFPLNFPSLLRDNHPPLSSLPSNYRSSTKIFSRHPKIQPHPTHPPRFHHNRIPTTQTPPRFHHSAFHPQTLNLSLQPTIDAKNVRIFYFLFSNLLVFGICTEKEKGAESEEEMAKTEGGRGLWRNGGEEV</sequence>
<feature type="region of interest" description="Disordered" evidence="1">
    <location>
        <begin position="149"/>
        <end position="174"/>
    </location>
</feature>
<organism evidence="2 3">
    <name type="scientific">Prunus persica</name>
    <name type="common">Peach</name>
    <name type="synonym">Amygdalus persica</name>
    <dbReference type="NCBI Taxonomy" id="3760"/>
    <lineage>
        <taxon>Eukaryota</taxon>
        <taxon>Viridiplantae</taxon>
        <taxon>Streptophyta</taxon>
        <taxon>Embryophyta</taxon>
        <taxon>Tracheophyta</taxon>
        <taxon>Spermatophyta</taxon>
        <taxon>Magnoliopsida</taxon>
        <taxon>eudicotyledons</taxon>
        <taxon>Gunneridae</taxon>
        <taxon>Pentapetalae</taxon>
        <taxon>rosids</taxon>
        <taxon>fabids</taxon>
        <taxon>Rosales</taxon>
        <taxon>Rosaceae</taxon>
        <taxon>Amygdaloideae</taxon>
        <taxon>Amygdaleae</taxon>
        <taxon>Prunus</taxon>
    </lineage>
</organism>
<feature type="region of interest" description="Disordered" evidence="1">
    <location>
        <begin position="1"/>
        <end position="24"/>
    </location>
</feature>
<keyword evidence="3" id="KW-1185">Reference proteome</keyword>
<dbReference type="EMBL" id="CM007658">
    <property type="protein sequence ID" value="ONH89705.1"/>
    <property type="molecule type" value="Genomic_DNA"/>
</dbReference>
<evidence type="ECO:0000313" key="3">
    <source>
        <dbReference type="Proteomes" id="UP000006882"/>
    </source>
</evidence>
<feature type="compositionally biased region" description="Basic and acidic residues" evidence="1">
    <location>
        <begin position="149"/>
        <end position="162"/>
    </location>
</feature>